<evidence type="ECO:0000313" key="3">
    <source>
        <dbReference type="Proteomes" id="UP000016922"/>
    </source>
</evidence>
<dbReference type="GeneID" id="19463348"/>
<dbReference type="OMA" id="FPSWALR"/>
<reference evidence="2 3" key="1">
    <citation type="journal article" date="2013" name="BMC Genomics">
        <title>Genomics-driven discovery of the pneumocandin biosynthetic gene cluster in the fungus Glarea lozoyensis.</title>
        <authorList>
            <person name="Chen L."/>
            <person name="Yue Q."/>
            <person name="Zhang X."/>
            <person name="Xiang M."/>
            <person name="Wang C."/>
            <person name="Li S."/>
            <person name="Che Y."/>
            <person name="Ortiz-Lopez F.J."/>
            <person name="Bills G.F."/>
            <person name="Liu X."/>
            <person name="An Z."/>
        </authorList>
    </citation>
    <scope>NUCLEOTIDE SEQUENCE [LARGE SCALE GENOMIC DNA]</scope>
    <source>
        <strain evidence="3">ATCC 20868 / MF5171</strain>
    </source>
</reference>
<dbReference type="AlphaFoldDB" id="S3CLX0"/>
<dbReference type="RefSeq" id="XP_008084861.1">
    <property type="nucleotide sequence ID" value="XM_008086670.1"/>
</dbReference>
<name>S3CLX0_GLAL2</name>
<feature type="domain" description="Heterokaryon incompatibility" evidence="1">
    <location>
        <begin position="49"/>
        <end position="199"/>
    </location>
</feature>
<evidence type="ECO:0000313" key="2">
    <source>
        <dbReference type="EMBL" id="EPE27502.1"/>
    </source>
</evidence>
<dbReference type="Pfam" id="PF26639">
    <property type="entry name" value="Het-6_barrel"/>
    <property type="match status" value="1"/>
</dbReference>
<dbReference type="OrthoDB" id="2157530at2759"/>
<gene>
    <name evidence="2" type="ORF">GLAREA_04293</name>
</gene>
<dbReference type="STRING" id="1116229.S3CLX0"/>
<accession>S3CLX0</accession>
<keyword evidence="3" id="KW-1185">Reference proteome</keyword>
<dbReference type="HOGENOM" id="CLU_004184_7_4_1"/>
<organism evidence="2 3">
    <name type="scientific">Glarea lozoyensis (strain ATCC 20868 / MF5171)</name>
    <dbReference type="NCBI Taxonomy" id="1116229"/>
    <lineage>
        <taxon>Eukaryota</taxon>
        <taxon>Fungi</taxon>
        <taxon>Dikarya</taxon>
        <taxon>Ascomycota</taxon>
        <taxon>Pezizomycotina</taxon>
        <taxon>Leotiomycetes</taxon>
        <taxon>Helotiales</taxon>
        <taxon>Helotiaceae</taxon>
        <taxon>Glarea</taxon>
    </lineage>
</organism>
<proteinExistence type="predicted"/>
<sequence>MPNYEYTSIPTPPDPTYHCIRLLKLKPGAKEEQISISVFFDVLEDCEPYEALSYCWGDPASLIQIKLDDKDFMVTANLYTALLHLRREDTERTLWIDAICIDQKDWAEKGQQIALMRRIYATAERGVVWLGELGILGELGLGLVARILKLARSQSLPKMQYNGNEWVGEGLPSSLEAPWKGLKLILASPWFSRKWIIQELATPKEITILIGSQTLPWDDLAIAMYLIGDGDFASTRTLADRSRCVLLAGLRMHCQGKRKISLLSLLRAFSGNGATEPKDHIFGLKTLIEDEDNNDLFNYESSFAELSIQTARTICSEHKQLDSLKFVFGKSLDPSDDEFPSWVADWRPSQGERPQLLKGSYSGWEHGLSHGVFAATKGSEFTPQDLELPRYMTVRGMIIDEIFRIRDSFDEDDLFNLLRWTEMTDLTTLDSDTVPKETFCRVICGGRSVDDVDEPFSEKDLQRTQSFLEMLRERKEKRMPGDANSVYRNTEYYPVGRHITSTCFERRLIQTLSGHFGLVPQRANFFDQVCLLMGSDVPYILRQAGDDWCVVGHCYVDGLMKGEGFVEEECKNMVLV</sequence>
<evidence type="ECO:0000259" key="1">
    <source>
        <dbReference type="Pfam" id="PF06985"/>
    </source>
</evidence>
<dbReference type="InterPro" id="IPR052895">
    <property type="entry name" value="HetReg/Transcr_Mod"/>
</dbReference>
<dbReference type="PANTHER" id="PTHR24148:SF64">
    <property type="entry name" value="HETEROKARYON INCOMPATIBILITY DOMAIN-CONTAINING PROTEIN"/>
    <property type="match status" value="1"/>
</dbReference>
<dbReference type="EMBL" id="KE145369">
    <property type="protein sequence ID" value="EPE27502.1"/>
    <property type="molecule type" value="Genomic_DNA"/>
</dbReference>
<dbReference type="PANTHER" id="PTHR24148">
    <property type="entry name" value="ANKYRIN REPEAT DOMAIN-CONTAINING PROTEIN 39 HOMOLOG-RELATED"/>
    <property type="match status" value="1"/>
</dbReference>
<dbReference type="KEGG" id="glz:GLAREA_04293"/>
<dbReference type="Proteomes" id="UP000016922">
    <property type="component" value="Unassembled WGS sequence"/>
</dbReference>
<protein>
    <recommendedName>
        <fullName evidence="1">Heterokaryon incompatibility domain-containing protein</fullName>
    </recommendedName>
</protein>
<dbReference type="InterPro" id="IPR010730">
    <property type="entry name" value="HET"/>
</dbReference>
<dbReference type="Pfam" id="PF06985">
    <property type="entry name" value="HET"/>
    <property type="match status" value="1"/>
</dbReference>